<sequence length="70" mass="8358">MDFVRQVFWDVDSTLILNIPLNLREVEDSIYWHYDKFGRYTIRSGYKAMMDSLLDIGRSINCLLLVLVER</sequence>
<dbReference type="EMBL" id="JXTC01000213">
    <property type="protein sequence ID" value="PON81582.1"/>
    <property type="molecule type" value="Genomic_DNA"/>
</dbReference>
<evidence type="ECO:0000313" key="1">
    <source>
        <dbReference type="EMBL" id="PON81582.1"/>
    </source>
</evidence>
<keyword evidence="2" id="KW-1185">Reference proteome</keyword>
<name>A0A2P5E7R7_TREOI</name>
<dbReference type="AlphaFoldDB" id="A0A2P5E7R7"/>
<proteinExistence type="predicted"/>
<gene>
    <name evidence="1" type="ORF">TorRG33x02_226200</name>
</gene>
<protein>
    <submittedName>
        <fullName evidence="1">Uncharacterized protein</fullName>
    </submittedName>
</protein>
<reference evidence="2" key="1">
    <citation type="submission" date="2016-06" db="EMBL/GenBank/DDBJ databases">
        <title>Parallel loss of symbiosis genes in relatives of nitrogen-fixing non-legume Parasponia.</title>
        <authorList>
            <person name="Van Velzen R."/>
            <person name="Holmer R."/>
            <person name="Bu F."/>
            <person name="Rutten L."/>
            <person name="Van Zeijl A."/>
            <person name="Liu W."/>
            <person name="Santuari L."/>
            <person name="Cao Q."/>
            <person name="Sharma T."/>
            <person name="Shen D."/>
            <person name="Roswanjaya Y."/>
            <person name="Wardhani T."/>
            <person name="Kalhor M.S."/>
            <person name="Jansen J."/>
            <person name="Van den Hoogen J."/>
            <person name="Gungor B."/>
            <person name="Hartog M."/>
            <person name="Hontelez J."/>
            <person name="Verver J."/>
            <person name="Yang W.-C."/>
            <person name="Schijlen E."/>
            <person name="Repin R."/>
            <person name="Schilthuizen M."/>
            <person name="Schranz E."/>
            <person name="Heidstra R."/>
            <person name="Miyata K."/>
            <person name="Fedorova E."/>
            <person name="Kohlen W."/>
            <person name="Bisseling T."/>
            <person name="Smit S."/>
            <person name="Geurts R."/>
        </authorList>
    </citation>
    <scope>NUCLEOTIDE SEQUENCE [LARGE SCALE GENOMIC DNA]</scope>
    <source>
        <strain evidence="2">cv. RG33-2</strain>
    </source>
</reference>
<organism evidence="1 2">
    <name type="scientific">Trema orientale</name>
    <name type="common">Charcoal tree</name>
    <name type="synonym">Celtis orientalis</name>
    <dbReference type="NCBI Taxonomy" id="63057"/>
    <lineage>
        <taxon>Eukaryota</taxon>
        <taxon>Viridiplantae</taxon>
        <taxon>Streptophyta</taxon>
        <taxon>Embryophyta</taxon>
        <taxon>Tracheophyta</taxon>
        <taxon>Spermatophyta</taxon>
        <taxon>Magnoliopsida</taxon>
        <taxon>eudicotyledons</taxon>
        <taxon>Gunneridae</taxon>
        <taxon>Pentapetalae</taxon>
        <taxon>rosids</taxon>
        <taxon>fabids</taxon>
        <taxon>Rosales</taxon>
        <taxon>Cannabaceae</taxon>
        <taxon>Trema</taxon>
    </lineage>
</organism>
<dbReference type="InParanoid" id="A0A2P5E7R7"/>
<accession>A0A2P5E7R7</accession>
<comment type="caution">
    <text evidence="1">The sequence shown here is derived from an EMBL/GenBank/DDBJ whole genome shotgun (WGS) entry which is preliminary data.</text>
</comment>
<dbReference type="Proteomes" id="UP000237000">
    <property type="component" value="Unassembled WGS sequence"/>
</dbReference>
<feature type="non-terminal residue" evidence="1">
    <location>
        <position position="70"/>
    </location>
</feature>
<dbReference type="OrthoDB" id="1744452at2759"/>
<evidence type="ECO:0000313" key="2">
    <source>
        <dbReference type="Proteomes" id="UP000237000"/>
    </source>
</evidence>